<dbReference type="AlphaFoldDB" id="A0AAD7DC82"/>
<comment type="caution">
    <text evidence="2">The sequence shown here is derived from an EMBL/GenBank/DDBJ whole genome shotgun (WGS) entry which is preliminary data.</text>
</comment>
<accession>A0AAD7DC82</accession>
<protein>
    <submittedName>
        <fullName evidence="2">Uncharacterized protein</fullName>
    </submittedName>
</protein>
<evidence type="ECO:0000313" key="3">
    <source>
        <dbReference type="Proteomes" id="UP001221757"/>
    </source>
</evidence>
<dbReference type="Proteomes" id="UP001221757">
    <property type="component" value="Unassembled WGS sequence"/>
</dbReference>
<evidence type="ECO:0000313" key="2">
    <source>
        <dbReference type="EMBL" id="KAJ7687848.1"/>
    </source>
</evidence>
<feature type="compositionally biased region" description="Basic and acidic residues" evidence="1">
    <location>
        <begin position="128"/>
        <end position="138"/>
    </location>
</feature>
<feature type="region of interest" description="Disordered" evidence="1">
    <location>
        <begin position="116"/>
        <end position="146"/>
    </location>
</feature>
<organism evidence="2 3">
    <name type="scientific">Mycena rosella</name>
    <name type="common">Pink bonnet</name>
    <name type="synonym">Agaricus rosellus</name>
    <dbReference type="NCBI Taxonomy" id="1033263"/>
    <lineage>
        <taxon>Eukaryota</taxon>
        <taxon>Fungi</taxon>
        <taxon>Dikarya</taxon>
        <taxon>Basidiomycota</taxon>
        <taxon>Agaricomycotina</taxon>
        <taxon>Agaricomycetes</taxon>
        <taxon>Agaricomycetidae</taxon>
        <taxon>Agaricales</taxon>
        <taxon>Marasmiineae</taxon>
        <taxon>Mycenaceae</taxon>
        <taxon>Mycena</taxon>
    </lineage>
</organism>
<proteinExistence type="predicted"/>
<feature type="non-terminal residue" evidence="2">
    <location>
        <position position="1"/>
    </location>
</feature>
<gene>
    <name evidence="2" type="ORF">B0H17DRAFT_939029</name>
</gene>
<evidence type="ECO:0000256" key="1">
    <source>
        <dbReference type="SAM" id="MobiDB-lite"/>
    </source>
</evidence>
<reference evidence="2" key="1">
    <citation type="submission" date="2023-03" db="EMBL/GenBank/DDBJ databases">
        <title>Massive genome expansion in bonnet fungi (Mycena s.s.) driven by repeated elements and novel gene families across ecological guilds.</title>
        <authorList>
            <consortium name="Lawrence Berkeley National Laboratory"/>
            <person name="Harder C.B."/>
            <person name="Miyauchi S."/>
            <person name="Viragh M."/>
            <person name="Kuo A."/>
            <person name="Thoen E."/>
            <person name="Andreopoulos B."/>
            <person name="Lu D."/>
            <person name="Skrede I."/>
            <person name="Drula E."/>
            <person name="Henrissat B."/>
            <person name="Morin E."/>
            <person name="Kohler A."/>
            <person name="Barry K."/>
            <person name="LaButti K."/>
            <person name="Morin E."/>
            <person name="Salamov A."/>
            <person name="Lipzen A."/>
            <person name="Mereny Z."/>
            <person name="Hegedus B."/>
            <person name="Baldrian P."/>
            <person name="Stursova M."/>
            <person name="Weitz H."/>
            <person name="Taylor A."/>
            <person name="Grigoriev I.V."/>
            <person name="Nagy L.G."/>
            <person name="Martin F."/>
            <person name="Kauserud H."/>
        </authorList>
    </citation>
    <scope>NUCLEOTIDE SEQUENCE</scope>
    <source>
        <strain evidence="2">CBHHK067</strain>
    </source>
</reference>
<sequence length="146" mass="15543">MKTPRKVQWLDTHDEGPEESTHALDEHGIDPNAFETLTTALERHRSTTPVPPAAATTPRIHYFPPLPATAALPRIDTTVPQPAEHMLSTVTTASSVGNSPPASPTATHAVPGAYISPLEADGLPGTADNDHATREAGRVVRAHTRK</sequence>
<keyword evidence="3" id="KW-1185">Reference proteome</keyword>
<feature type="region of interest" description="Disordered" evidence="1">
    <location>
        <begin position="1"/>
        <end position="31"/>
    </location>
</feature>
<feature type="compositionally biased region" description="Basic and acidic residues" evidence="1">
    <location>
        <begin position="11"/>
        <end position="29"/>
    </location>
</feature>
<name>A0AAD7DC82_MYCRO</name>
<dbReference type="EMBL" id="JARKIE010000084">
    <property type="protein sequence ID" value="KAJ7687848.1"/>
    <property type="molecule type" value="Genomic_DNA"/>
</dbReference>